<evidence type="ECO:0000256" key="1">
    <source>
        <dbReference type="ARBA" id="ARBA00004141"/>
    </source>
</evidence>
<feature type="domain" description="TRPM-like" evidence="9">
    <location>
        <begin position="460"/>
        <end position="575"/>
    </location>
</feature>
<organism evidence="10 11">
    <name type="scientific">Mytilus edulis</name>
    <name type="common">Blue mussel</name>
    <dbReference type="NCBI Taxonomy" id="6550"/>
    <lineage>
        <taxon>Eukaryota</taxon>
        <taxon>Metazoa</taxon>
        <taxon>Spiralia</taxon>
        <taxon>Lophotrochozoa</taxon>
        <taxon>Mollusca</taxon>
        <taxon>Bivalvia</taxon>
        <taxon>Autobranchia</taxon>
        <taxon>Pteriomorphia</taxon>
        <taxon>Mytilida</taxon>
        <taxon>Mytiloidea</taxon>
        <taxon>Mytilidae</taxon>
        <taxon>Mytilinae</taxon>
        <taxon>Mytilus</taxon>
    </lineage>
</organism>
<keyword evidence="4" id="KW-1133">Transmembrane helix</keyword>
<proteinExistence type="predicted"/>
<dbReference type="Pfam" id="PF18139">
    <property type="entry name" value="LSDAT_euk"/>
    <property type="match status" value="1"/>
</dbReference>
<evidence type="ECO:0000256" key="4">
    <source>
        <dbReference type="ARBA" id="ARBA00022989"/>
    </source>
</evidence>
<evidence type="ECO:0000259" key="9">
    <source>
        <dbReference type="Pfam" id="PF25508"/>
    </source>
</evidence>
<evidence type="ECO:0000256" key="3">
    <source>
        <dbReference type="ARBA" id="ARBA00022692"/>
    </source>
</evidence>
<feature type="domain" description="TRPM SLOG" evidence="8">
    <location>
        <begin position="27"/>
        <end position="89"/>
    </location>
</feature>
<dbReference type="InterPro" id="IPR057366">
    <property type="entry name" value="TRPM-like"/>
</dbReference>
<keyword evidence="3" id="KW-0812">Transmembrane</keyword>
<sequence length="604" mass="70703">MLQLNVGQHSKTFLLSICRINSDPNIKTDDILPVVLVLIEGGHDELETAVSMLKDNNQVVVIDGSGGAANFLAALYREESNEILEELKEEFFEADPTGSRRFTMQNIVDIVMEKKKEKIDVYSLNNKTTSVDQVIQNALFKIYTDDFDKKKSQKQLKILSIKKQCDLVGKWNRCDLAAKHIFVARNRTELSVLQIGDDQTRIYLHKRMKDILTQIPKERSHRNVKKLEDSDREERSFKYFKKRMSKLDDVKKNYSKYLIESLEGIKKHLDIEFDHVDKIYKERFWETIVHTANTGDKYTRTICHKEMKNILSLMPEESSYKYLKRRISKLNDVKSGYFAYLLESLEGLKMHGIKKQIETESRKDSITELFESSLIGNKTDFVKLIMDRLENFNAFVRQKIQNLYTECNRTDTAIHLVVQNRQEDDATIILKKIRDFLRNLFGDSKFQFYEDGQRMTFYEDKRPYHHCFVWAILLNRKEIATIFWEKDTDYICSALFASGVLKELAKRAYVSNNVELTMSLKENSRYFENEACTLMTELYESYPERGSKLLINKVSRYNSTPLAIAHTQKLTNFMANSACQAKLNDIWMGKIAPHTPVWRVCYLF</sequence>
<name>A0A8S3UYK1_MYTED</name>
<keyword evidence="2" id="KW-0813">Transport</keyword>
<dbReference type="InterPro" id="IPR050927">
    <property type="entry name" value="TRPM"/>
</dbReference>
<evidence type="ECO:0000256" key="5">
    <source>
        <dbReference type="ARBA" id="ARBA00023065"/>
    </source>
</evidence>
<dbReference type="Proteomes" id="UP000683360">
    <property type="component" value="Unassembled WGS sequence"/>
</dbReference>
<keyword evidence="11" id="KW-1185">Reference proteome</keyword>
<comment type="caution">
    <text evidence="10">The sequence shown here is derived from an EMBL/GenBank/DDBJ whole genome shotgun (WGS) entry which is preliminary data.</text>
</comment>
<evidence type="ECO:0000313" key="10">
    <source>
        <dbReference type="EMBL" id="CAG2246291.1"/>
    </source>
</evidence>
<keyword evidence="5" id="KW-0406">Ion transport</keyword>
<dbReference type="PANTHER" id="PTHR13800">
    <property type="entry name" value="TRANSIENT RECEPTOR POTENTIAL CATION CHANNEL, SUBFAMILY M, MEMBER 6"/>
    <property type="match status" value="1"/>
</dbReference>
<evidence type="ECO:0000256" key="6">
    <source>
        <dbReference type="ARBA" id="ARBA00023136"/>
    </source>
</evidence>
<gene>
    <name evidence="10" type="ORF">MEDL_58275</name>
</gene>
<evidence type="ECO:0000259" key="8">
    <source>
        <dbReference type="Pfam" id="PF18139"/>
    </source>
</evidence>
<dbReference type="GO" id="GO:0005886">
    <property type="term" value="C:plasma membrane"/>
    <property type="evidence" value="ECO:0007669"/>
    <property type="project" value="TreeGrafter"/>
</dbReference>
<keyword evidence="7" id="KW-0407">Ion channel</keyword>
<dbReference type="GO" id="GO:0099604">
    <property type="term" value="F:ligand-gated calcium channel activity"/>
    <property type="evidence" value="ECO:0007669"/>
    <property type="project" value="TreeGrafter"/>
</dbReference>
<dbReference type="PANTHER" id="PTHR13800:SF12">
    <property type="entry name" value="TRANSIENT RECEPTOR POTENTIAL CATION CHANNEL SUBFAMILY M MEMBER-LIKE 2"/>
    <property type="match status" value="1"/>
</dbReference>
<keyword evidence="6" id="KW-0472">Membrane</keyword>
<accession>A0A8S3UYK1</accession>
<evidence type="ECO:0000256" key="7">
    <source>
        <dbReference type="ARBA" id="ARBA00023303"/>
    </source>
</evidence>
<dbReference type="AlphaFoldDB" id="A0A8S3UYK1"/>
<dbReference type="Pfam" id="PF25508">
    <property type="entry name" value="TRPM2"/>
    <property type="match status" value="1"/>
</dbReference>
<dbReference type="InterPro" id="IPR041491">
    <property type="entry name" value="TRPM_SLOG"/>
</dbReference>
<evidence type="ECO:0000256" key="2">
    <source>
        <dbReference type="ARBA" id="ARBA00022448"/>
    </source>
</evidence>
<protein>
    <submittedName>
        <fullName evidence="10">Uncharacterized protein</fullName>
    </submittedName>
</protein>
<dbReference type="OrthoDB" id="10504610at2759"/>
<dbReference type="EMBL" id="CAJPWZ010002852">
    <property type="protein sequence ID" value="CAG2246291.1"/>
    <property type="molecule type" value="Genomic_DNA"/>
</dbReference>
<evidence type="ECO:0000313" key="11">
    <source>
        <dbReference type="Proteomes" id="UP000683360"/>
    </source>
</evidence>
<reference evidence="10" key="1">
    <citation type="submission" date="2021-03" db="EMBL/GenBank/DDBJ databases">
        <authorList>
            <person name="Bekaert M."/>
        </authorList>
    </citation>
    <scope>NUCLEOTIDE SEQUENCE</scope>
</reference>
<comment type="subcellular location">
    <subcellularLocation>
        <location evidence="1">Membrane</location>
        <topology evidence="1">Multi-pass membrane protein</topology>
    </subcellularLocation>
</comment>